<dbReference type="AlphaFoldDB" id="K3WYM8"/>
<evidence type="ECO:0000313" key="3">
    <source>
        <dbReference type="Proteomes" id="UP000019132"/>
    </source>
</evidence>
<evidence type="ECO:0000259" key="1">
    <source>
        <dbReference type="Pfam" id="PF07059"/>
    </source>
</evidence>
<dbReference type="VEuPathDB" id="FungiDB:PYU1_G010057"/>
<dbReference type="Pfam" id="PF07059">
    <property type="entry name" value="EDR2_C"/>
    <property type="match status" value="1"/>
</dbReference>
<dbReference type="OMA" id="ADENTKW"/>
<reference evidence="3" key="2">
    <citation type="submission" date="2010-04" db="EMBL/GenBank/DDBJ databases">
        <authorList>
            <person name="Buell R."/>
            <person name="Hamilton J."/>
            <person name="Hostetler J."/>
        </authorList>
    </citation>
    <scope>NUCLEOTIDE SEQUENCE [LARGE SCALE GENOMIC DNA]</scope>
    <source>
        <strain evidence="3">DAOM:BR144</strain>
    </source>
</reference>
<dbReference type="PANTHER" id="PTHR12136">
    <property type="entry name" value="ENHANCED DISEASE RESISTANCE-RELATED"/>
    <property type="match status" value="1"/>
</dbReference>
<dbReference type="eggNOG" id="ENOG502RY7M">
    <property type="taxonomic scope" value="Eukaryota"/>
</dbReference>
<evidence type="ECO:0000313" key="2">
    <source>
        <dbReference type="EnsemblProtists" id="PYU1_T010077"/>
    </source>
</evidence>
<dbReference type="Proteomes" id="UP000019132">
    <property type="component" value="Unassembled WGS sequence"/>
</dbReference>
<accession>K3WYM8</accession>
<organism evidence="2 3">
    <name type="scientific">Globisporangium ultimum (strain ATCC 200006 / CBS 805.95 / DAOM BR144)</name>
    <name type="common">Pythium ultimum</name>
    <dbReference type="NCBI Taxonomy" id="431595"/>
    <lineage>
        <taxon>Eukaryota</taxon>
        <taxon>Sar</taxon>
        <taxon>Stramenopiles</taxon>
        <taxon>Oomycota</taxon>
        <taxon>Peronosporomycetes</taxon>
        <taxon>Pythiales</taxon>
        <taxon>Pythiaceae</taxon>
        <taxon>Globisporangium</taxon>
    </lineage>
</organism>
<name>K3WYM8_GLOUD</name>
<protein>
    <recommendedName>
        <fullName evidence="1">Protein ENHANCED DISEASE RESISTANCE 2 C-terminal domain-containing protein</fullName>
    </recommendedName>
</protein>
<feature type="domain" description="Protein ENHANCED DISEASE RESISTANCE 2 C-terminal" evidence="1">
    <location>
        <begin position="2"/>
        <end position="220"/>
    </location>
</feature>
<sequence length="228" mass="25832">MWLEPDYSTFKVRAKGYNHRREKEATESPLFELVWFEIFSGKHEDLMHISQSKKSFVQKALAKYGSDVPQLFVMNIFIPGSPLVACVQYFALKKEVASNLRSHREGEALWKRFLEGDDTFRKSRLKLIPGIPEGPWMVKKSVGAKPVIISHGLEVTYFQTPNYLEAVVDVSSDCIAKHVTSLCRSHSTALRVDMGFVVEGIDDTELPEVLIGCVEYDHLDLTLATPII</sequence>
<dbReference type="InterPro" id="IPR045096">
    <property type="entry name" value="EDR2-like"/>
</dbReference>
<reference evidence="2" key="3">
    <citation type="submission" date="2015-02" db="UniProtKB">
        <authorList>
            <consortium name="EnsemblProtists"/>
        </authorList>
    </citation>
    <scope>IDENTIFICATION</scope>
    <source>
        <strain evidence="2">DAOM BR144</strain>
    </source>
</reference>
<dbReference type="EnsemblProtists" id="PYU1_T010077">
    <property type="protein sequence ID" value="PYU1_T010077"/>
    <property type="gene ID" value="PYU1_G010057"/>
</dbReference>
<keyword evidence="3" id="KW-1185">Reference proteome</keyword>
<dbReference type="HOGENOM" id="CLU_053956_1_1_1"/>
<reference evidence="3" key="1">
    <citation type="journal article" date="2010" name="Genome Biol.">
        <title>Genome sequence of the necrotrophic plant pathogen Pythium ultimum reveals original pathogenicity mechanisms and effector repertoire.</title>
        <authorList>
            <person name="Levesque C.A."/>
            <person name="Brouwer H."/>
            <person name="Cano L."/>
            <person name="Hamilton J.P."/>
            <person name="Holt C."/>
            <person name="Huitema E."/>
            <person name="Raffaele S."/>
            <person name="Robideau G.P."/>
            <person name="Thines M."/>
            <person name="Win J."/>
            <person name="Zerillo M.M."/>
            <person name="Beakes G.W."/>
            <person name="Boore J.L."/>
            <person name="Busam D."/>
            <person name="Dumas B."/>
            <person name="Ferriera S."/>
            <person name="Fuerstenberg S.I."/>
            <person name="Gachon C.M."/>
            <person name="Gaulin E."/>
            <person name="Govers F."/>
            <person name="Grenville-Briggs L."/>
            <person name="Horner N."/>
            <person name="Hostetler J."/>
            <person name="Jiang R.H."/>
            <person name="Johnson J."/>
            <person name="Krajaejun T."/>
            <person name="Lin H."/>
            <person name="Meijer H.J."/>
            <person name="Moore B."/>
            <person name="Morris P."/>
            <person name="Phuntmart V."/>
            <person name="Puiu D."/>
            <person name="Shetty J."/>
            <person name="Stajich J.E."/>
            <person name="Tripathy S."/>
            <person name="Wawra S."/>
            <person name="van West P."/>
            <person name="Whitty B.R."/>
            <person name="Coutinho P.M."/>
            <person name="Henrissat B."/>
            <person name="Martin F."/>
            <person name="Thomas P.D."/>
            <person name="Tyler B.M."/>
            <person name="De Vries R.P."/>
            <person name="Kamoun S."/>
            <person name="Yandell M."/>
            <person name="Tisserat N."/>
            <person name="Buell C.R."/>
        </authorList>
    </citation>
    <scope>NUCLEOTIDE SEQUENCE</scope>
    <source>
        <strain evidence="3">DAOM:BR144</strain>
    </source>
</reference>
<dbReference type="InParanoid" id="K3WYM8"/>
<proteinExistence type="predicted"/>
<dbReference type="EMBL" id="GL376623">
    <property type="status" value="NOT_ANNOTATED_CDS"/>
    <property type="molecule type" value="Genomic_DNA"/>
</dbReference>
<dbReference type="InterPro" id="IPR009769">
    <property type="entry name" value="EDR2_C"/>
</dbReference>
<dbReference type="PANTHER" id="PTHR12136:SF41">
    <property type="entry name" value="PLECKSTRIN HOMOLOGY (PH) AND LIPID-BINDING START DOMAINS-CONTAINING PROTEIN"/>
    <property type="match status" value="1"/>
</dbReference>